<evidence type="ECO:0000313" key="4">
    <source>
        <dbReference type="Proteomes" id="UP001059209"/>
    </source>
</evidence>
<name>A0ABY5YC71_9FLAO</name>
<proteinExistence type="predicted"/>
<evidence type="ECO:0000259" key="2">
    <source>
        <dbReference type="Pfam" id="PF13739"/>
    </source>
</evidence>
<evidence type="ECO:0000259" key="1">
    <source>
        <dbReference type="Pfam" id="PF11738"/>
    </source>
</evidence>
<accession>A0ABY5YC71</accession>
<dbReference type="Pfam" id="PF13739">
    <property type="entry name" value="PdaC"/>
    <property type="match status" value="1"/>
</dbReference>
<dbReference type="EMBL" id="CP104205">
    <property type="protein sequence ID" value="UWX56648.1"/>
    <property type="molecule type" value="Genomic_DNA"/>
</dbReference>
<dbReference type="InterPro" id="IPR025303">
    <property type="entry name" value="PdaC"/>
</dbReference>
<dbReference type="Gene3D" id="3.90.640.20">
    <property type="entry name" value="Heat-shock cognate protein, ATPase"/>
    <property type="match status" value="1"/>
</dbReference>
<reference evidence="3" key="1">
    <citation type="submission" date="2022-09" db="EMBL/GenBank/DDBJ databases">
        <title>Maribacter litopenaei sp. nov., isolated from the intestinal tract of the Pacific White Shrimp, Litopenaeus vannamei.</title>
        <authorList>
            <person name="Kim S.Y."/>
            <person name="Hwang C.Y."/>
        </authorList>
    </citation>
    <scope>NUCLEOTIDE SEQUENCE</scope>
    <source>
        <strain evidence="3">HL-LV01</strain>
    </source>
</reference>
<dbReference type="Pfam" id="PF11738">
    <property type="entry name" value="DUF3298"/>
    <property type="match status" value="1"/>
</dbReference>
<dbReference type="InterPro" id="IPR021729">
    <property type="entry name" value="DUF3298"/>
</dbReference>
<feature type="domain" description="DUF3298" evidence="1">
    <location>
        <begin position="158"/>
        <end position="222"/>
    </location>
</feature>
<keyword evidence="4" id="KW-1185">Reference proteome</keyword>
<sequence>MIFIGCKEDRNLIFEPSNFKNETCKNCASITILVPRALGNKKIDEVINTALREEIISILKYDDEVDANSIDSAMESFQSEYIQLRDKFPEEATTWEATINGEVTYENDTILTIRLDYYLFTGGAHGYSSVRFLNFNKEKGKELGNEELFSDIEAFEGLAESKFRIKEKIPNSESINSTGFMFENDVFYLPENIGFTKEGLQLFYEQYEVASYADGPIVLTIPLVEIQKYLIPFRS</sequence>
<dbReference type="Proteomes" id="UP001059209">
    <property type="component" value="Chromosome"/>
</dbReference>
<gene>
    <name evidence="3" type="ORF">NYZ99_18635</name>
</gene>
<dbReference type="InterPro" id="IPR037126">
    <property type="entry name" value="PdaC/RsiV-like_sf"/>
</dbReference>
<dbReference type="Gene3D" id="3.30.565.40">
    <property type="entry name" value="Fervidobacterium nodosum Rt17-B1 like"/>
    <property type="match status" value="1"/>
</dbReference>
<evidence type="ECO:0000313" key="3">
    <source>
        <dbReference type="EMBL" id="UWX56648.1"/>
    </source>
</evidence>
<organism evidence="3 4">
    <name type="scientific">Maribacter litopenaei</name>
    <dbReference type="NCBI Taxonomy" id="2976127"/>
    <lineage>
        <taxon>Bacteria</taxon>
        <taxon>Pseudomonadati</taxon>
        <taxon>Bacteroidota</taxon>
        <taxon>Flavobacteriia</taxon>
        <taxon>Flavobacteriales</taxon>
        <taxon>Flavobacteriaceae</taxon>
        <taxon>Maribacter</taxon>
    </lineage>
</organism>
<protein>
    <submittedName>
        <fullName evidence="3">DUF3298 and DUF4163 domain-containing protein</fullName>
    </submittedName>
</protein>
<feature type="domain" description="Deacetylase PdaC" evidence="2">
    <location>
        <begin position="25"/>
        <end position="127"/>
    </location>
</feature>